<name>A0ACC6Q7X8_9ACTN</name>
<keyword evidence="2" id="KW-1185">Reference proteome</keyword>
<keyword evidence="1" id="KW-0378">Hydrolase</keyword>
<organism evidence="1 2">
    <name type="scientific">Streptomyces achmelvichensis</name>
    <dbReference type="NCBI Taxonomy" id="3134111"/>
    <lineage>
        <taxon>Bacteria</taxon>
        <taxon>Bacillati</taxon>
        <taxon>Actinomycetota</taxon>
        <taxon>Actinomycetes</taxon>
        <taxon>Kitasatosporales</taxon>
        <taxon>Streptomycetaceae</taxon>
        <taxon>Streptomyces</taxon>
    </lineage>
</organism>
<proteinExistence type="predicted"/>
<reference evidence="1" key="1">
    <citation type="submission" date="2024-03" db="EMBL/GenBank/DDBJ databases">
        <title>Novel Streptomyces species of biotechnological and ecological value are a feature of Machair soil.</title>
        <authorList>
            <person name="Prole J.R."/>
            <person name="Goodfellow M."/>
            <person name="Allenby N."/>
            <person name="Ward A.C."/>
        </authorList>
    </citation>
    <scope>NUCLEOTIDE SEQUENCE</scope>
    <source>
        <strain evidence="1">MS2.AVA.5</strain>
    </source>
</reference>
<accession>A0ACC6Q7X8</accession>
<dbReference type="EMBL" id="JBBKAJ010000022">
    <property type="protein sequence ID" value="MEJ8639741.1"/>
    <property type="molecule type" value="Genomic_DNA"/>
</dbReference>
<comment type="caution">
    <text evidence="1">The sequence shown here is derived from an EMBL/GenBank/DDBJ whole genome shotgun (WGS) entry which is preliminary data.</text>
</comment>
<sequence>MRLPRTIVAVLALPLAALVVIACTRDSTTYRSIPAVAAPQRLPYDVRPLLHPPKKYFGVSRPHAPHSMEPVHAWARAIGKQPNLIVDYAAWGDGFDATGMRNAWNAGALPVVSWEPHDTTLTRIADGASDNYVRNFATAVRTLNTPIAISFADEMNGDWEKWGTTETTPQEYVKAWRHIHRVFEDVGATNVIWTWSPNIIKPGTRTDLSPYYPGNRYVDWVGLIGYFTDWDPHSFDGLFGSTLTEIDRFSREPRILLETGAMPGRHRKGDLRALFNGVTAARSIVGFAWFDHHKSRADWRLATNPQDVAEFRRLAANDLYGFDVRRVG</sequence>
<evidence type="ECO:0000313" key="2">
    <source>
        <dbReference type="Proteomes" id="UP001377168"/>
    </source>
</evidence>
<gene>
    <name evidence="1" type="ORF">WKI67_41050</name>
</gene>
<evidence type="ECO:0000313" key="1">
    <source>
        <dbReference type="EMBL" id="MEJ8639741.1"/>
    </source>
</evidence>
<dbReference type="Proteomes" id="UP001377168">
    <property type="component" value="Unassembled WGS sequence"/>
</dbReference>
<protein>
    <submittedName>
        <fullName evidence="1">Glycosyl hydrolase</fullName>
    </submittedName>
</protein>